<dbReference type="SMART" id="SM00353">
    <property type="entry name" value="HLH"/>
    <property type="match status" value="1"/>
</dbReference>
<evidence type="ECO:0000256" key="4">
    <source>
        <dbReference type="ARBA" id="ARBA00023242"/>
    </source>
</evidence>
<reference evidence="9" key="1">
    <citation type="journal article" date="2020" name="Nat. Commun.">
        <title>Genome sequence of the cluster root forming white lupin.</title>
        <authorList>
            <person name="Hufnagel B."/>
            <person name="Marques A."/>
            <person name="Soriano A."/>
            <person name="Marques L."/>
            <person name="Divol F."/>
            <person name="Doumas P."/>
            <person name="Sallet E."/>
            <person name="Mancinotti D."/>
            <person name="Carrere S."/>
            <person name="Marande W."/>
            <person name="Arribat S."/>
            <person name="Keller J."/>
            <person name="Huneau C."/>
            <person name="Blein T."/>
            <person name="Aime D."/>
            <person name="Laguerre M."/>
            <person name="Taylor J."/>
            <person name="Schubert V."/>
            <person name="Nelson M."/>
            <person name="Geu-Flores F."/>
            <person name="Crespi M."/>
            <person name="Gallardo-Guerrero K."/>
            <person name="Delaux P.-M."/>
            <person name="Salse J."/>
            <person name="Berges H."/>
            <person name="Guyot R."/>
            <person name="Gouzy J."/>
            <person name="Peret B."/>
        </authorList>
    </citation>
    <scope>NUCLEOTIDE SEQUENCE [LARGE SCALE GENOMIC DNA]</scope>
    <source>
        <strain evidence="9">cv. Amiga</strain>
    </source>
</reference>
<comment type="subcellular location">
    <subcellularLocation>
        <location evidence="1">Nucleus</location>
    </subcellularLocation>
</comment>
<dbReference type="Pfam" id="PF00010">
    <property type="entry name" value="HLH"/>
    <property type="match status" value="1"/>
</dbReference>
<sequence length="338" mass="38757">MEEESWENLHLHMEMNHDDDIFLEKCHNEVDDEFIREILFEQPPFSFENETNHSSFLNSTTTIAAAADGSVIPPIVMSNEHDCVKKPHNTLTTPRTCILSFGDSTMKPITHEHQNNNYELLLGNEEKPSNNENNKNKRKLGESRPRERMNKNQVMDHIMAERKRRQELTERFIALSATIPGLNKTDKASILRAAIDYVKQLQEKVEKLEKEEKNVLESMILIKKCDVISGNEESTYSETSWEDCCTLPEIEARVLGNEILIEIHCEKEKGIELKILDQLENLHLCVTATSVLPFGNFTLGITITAQMSNTYNMTVNDLVMNLRKVLLKSHMPCNSDPC</sequence>
<evidence type="ECO:0000256" key="5">
    <source>
        <dbReference type="SAM" id="Coils"/>
    </source>
</evidence>
<keyword evidence="4" id="KW-0539">Nucleus</keyword>
<protein>
    <submittedName>
        <fullName evidence="8">Putative transcription factor bHLH family</fullName>
    </submittedName>
</protein>
<dbReference type="PANTHER" id="PTHR45959:SF8">
    <property type="entry name" value="PROTEIN, PUTATIVE-RELATED"/>
    <property type="match status" value="1"/>
</dbReference>
<feature type="domain" description="BHLH" evidence="7">
    <location>
        <begin position="152"/>
        <end position="201"/>
    </location>
</feature>
<dbReference type="SUPFAM" id="SSF47459">
    <property type="entry name" value="HLH, helix-loop-helix DNA-binding domain"/>
    <property type="match status" value="1"/>
</dbReference>
<dbReference type="InterPro" id="IPR036638">
    <property type="entry name" value="HLH_DNA-bd_sf"/>
</dbReference>
<comment type="caution">
    <text evidence="8">The sequence shown here is derived from an EMBL/GenBank/DDBJ whole genome shotgun (WGS) entry which is preliminary data.</text>
</comment>
<keyword evidence="3" id="KW-0804">Transcription</keyword>
<dbReference type="InterPro" id="IPR052610">
    <property type="entry name" value="bHLH_transcription_regulator"/>
</dbReference>
<evidence type="ECO:0000256" key="3">
    <source>
        <dbReference type="ARBA" id="ARBA00023163"/>
    </source>
</evidence>
<evidence type="ECO:0000256" key="2">
    <source>
        <dbReference type="ARBA" id="ARBA00023015"/>
    </source>
</evidence>
<dbReference type="Gene3D" id="4.10.280.10">
    <property type="entry name" value="Helix-loop-helix DNA-binding domain"/>
    <property type="match status" value="1"/>
</dbReference>
<evidence type="ECO:0000313" key="9">
    <source>
        <dbReference type="Proteomes" id="UP000447434"/>
    </source>
</evidence>
<dbReference type="GO" id="GO:0080090">
    <property type="term" value="P:regulation of primary metabolic process"/>
    <property type="evidence" value="ECO:0007669"/>
    <property type="project" value="UniProtKB-ARBA"/>
</dbReference>
<gene>
    <name evidence="8" type="ORF">Lalb_Chr25g0279151</name>
</gene>
<keyword evidence="9" id="KW-1185">Reference proteome</keyword>
<dbReference type="GO" id="GO:0046983">
    <property type="term" value="F:protein dimerization activity"/>
    <property type="evidence" value="ECO:0007669"/>
    <property type="project" value="InterPro"/>
</dbReference>
<proteinExistence type="predicted"/>
<dbReference type="AlphaFoldDB" id="A0A6A4ND21"/>
<evidence type="ECO:0000256" key="1">
    <source>
        <dbReference type="ARBA" id="ARBA00004123"/>
    </source>
</evidence>
<dbReference type="EMBL" id="WOCE01000025">
    <property type="protein sequence ID" value="KAE9584537.1"/>
    <property type="molecule type" value="Genomic_DNA"/>
</dbReference>
<dbReference type="Proteomes" id="UP000447434">
    <property type="component" value="Chromosome 25"/>
</dbReference>
<organism evidence="8 9">
    <name type="scientific">Lupinus albus</name>
    <name type="common">White lupine</name>
    <name type="synonym">Lupinus termis</name>
    <dbReference type="NCBI Taxonomy" id="3870"/>
    <lineage>
        <taxon>Eukaryota</taxon>
        <taxon>Viridiplantae</taxon>
        <taxon>Streptophyta</taxon>
        <taxon>Embryophyta</taxon>
        <taxon>Tracheophyta</taxon>
        <taxon>Spermatophyta</taxon>
        <taxon>Magnoliopsida</taxon>
        <taxon>eudicotyledons</taxon>
        <taxon>Gunneridae</taxon>
        <taxon>Pentapetalae</taxon>
        <taxon>rosids</taxon>
        <taxon>fabids</taxon>
        <taxon>Fabales</taxon>
        <taxon>Fabaceae</taxon>
        <taxon>Papilionoideae</taxon>
        <taxon>50 kb inversion clade</taxon>
        <taxon>genistoids sensu lato</taxon>
        <taxon>core genistoids</taxon>
        <taxon>Genisteae</taxon>
        <taxon>Lupinus</taxon>
    </lineage>
</organism>
<evidence type="ECO:0000313" key="8">
    <source>
        <dbReference type="EMBL" id="KAE9584537.1"/>
    </source>
</evidence>
<evidence type="ECO:0000259" key="7">
    <source>
        <dbReference type="PROSITE" id="PS50888"/>
    </source>
</evidence>
<accession>A0A6A4ND21</accession>
<dbReference type="InterPro" id="IPR011598">
    <property type="entry name" value="bHLH_dom"/>
</dbReference>
<evidence type="ECO:0000256" key="6">
    <source>
        <dbReference type="SAM" id="MobiDB-lite"/>
    </source>
</evidence>
<keyword evidence="5" id="KW-0175">Coiled coil</keyword>
<feature type="region of interest" description="Disordered" evidence="6">
    <location>
        <begin position="123"/>
        <end position="149"/>
    </location>
</feature>
<name>A0A6A4ND21_LUPAL</name>
<dbReference type="GO" id="GO:0005634">
    <property type="term" value="C:nucleus"/>
    <property type="evidence" value="ECO:0007669"/>
    <property type="project" value="UniProtKB-SubCell"/>
</dbReference>
<dbReference type="PANTHER" id="PTHR45959">
    <property type="entry name" value="BHLH TRANSCRIPTION FACTOR"/>
    <property type="match status" value="1"/>
</dbReference>
<keyword evidence="2" id="KW-0805">Transcription regulation</keyword>
<dbReference type="PROSITE" id="PS50888">
    <property type="entry name" value="BHLH"/>
    <property type="match status" value="1"/>
</dbReference>
<feature type="coiled-coil region" evidence="5">
    <location>
        <begin position="191"/>
        <end position="218"/>
    </location>
</feature>
<dbReference type="OrthoDB" id="690068at2759"/>
<feature type="compositionally biased region" description="Basic and acidic residues" evidence="6">
    <location>
        <begin position="139"/>
        <end position="149"/>
    </location>
</feature>